<dbReference type="PANTHER" id="PTHR46599">
    <property type="entry name" value="PIGGYBAC TRANSPOSABLE ELEMENT-DERIVED PROTEIN 4"/>
    <property type="match status" value="1"/>
</dbReference>
<dbReference type="PANTHER" id="PTHR46599:SF6">
    <property type="entry name" value="DUAL SPECIFICITY PHOSPHATASE 26"/>
    <property type="match status" value="1"/>
</dbReference>
<organism evidence="2 3">
    <name type="scientific">Dryococelus australis</name>
    <dbReference type="NCBI Taxonomy" id="614101"/>
    <lineage>
        <taxon>Eukaryota</taxon>
        <taxon>Metazoa</taxon>
        <taxon>Ecdysozoa</taxon>
        <taxon>Arthropoda</taxon>
        <taxon>Hexapoda</taxon>
        <taxon>Insecta</taxon>
        <taxon>Pterygota</taxon>
        <taxon>Neoptera</taxon>
        <taxon>Polyneoptera</taxon>
        <taxon>Phasmatodea</taxon>
        <taxon>Verophasmatodea</taxon>
        <taxon>Anareolatae</taxon>
        <taxon>Phasmatidae</taxon>
        <taxon>Eurycanthinae</taxon>
        <taxon>Dryococelus</taxon>
    </lineage>
</organism>
<accession>A0ABQ9HUX1</accession>
<name>A0ABQ9HUX1_9NEOP</name>
<evidence type="ECO:0000313" key="3">
    <source>
        <dbReference type="Proteomes" id="UP001159363"/>
    </source>
</evidence>
<dbReference type="InterPro" id="IPR029526">
    <property type="entry name" value="PGBD"/>
</dbReference>
<dbReference type="EMBL" id="JARBHB010000004">
    <property type="protein sequence ID" value="KAJ8887860.1"/>
    <property type="molecule type" value="Genomic_DNA"/>
</dbReference>
<feature type="domain" description="PiggyBac transposable element-derived protein" evidence="1">
    <location>
        <begin position="114"/>
        <end position="332"/>
    </location>
</feature>
<protein>
    <recommendedName>
        <fullName evidence="1">PiggyBac transposable element-derived protein domain-containing protein</fullName>
    </recommendedName>
</protein>
<feature type="non-terminal residue" evidence="2">
    <location>
        <position position="339"/>
    </location>
</feature>
<dbReference type="Pfam" id="PF13843">
    <property type="entry name" value="DDE_Tnp_1_7"/>
    <property type="match status" value="1"/>
</dbReference>
<gene>
    <name evidence="2" type="ORF">PR048_014078</name>
</gene>
<keyword evidence="3" id="KW-1185">Reference proteome</keyword>
<proteinExistence type="predicted"/>
<reference evidence="2 3" key="1">
    <citation type="submission" date="2023-02" db="EMBL/GenBank/DDBJ databases">
        <title>LHISI_Scaffold_Assembly.</title>
        <authorList>
            <person name="Stuart O.P."/>
            <person name="Cleave R."/>
            <person name="Magrath M.J.L."/>
            <person name="Mikheyev A.S."/>
        </authorList>
    </citation>
    <scope>NUCLEOTIDE SEQUENCE [LARGE SCALE GENOMIC DNA]</scope>
    <source>
        <strain evidence="2">Daus_M_001</strain>
        <tissue evidence="2">Leg muscle</tissue>
    </source>
</reference>
<evidence type="ECO:0000259" key="1">
    <source>
        <dbReference type="Pfam" id="PF13843"/>
    </source>
</evidence>
<evidence type="ECO:0000313" key="2">
    <source>
        <dbReference type="EMBL" id="KAJ8887860.1"/>
    </source>
</evidence>
<comment type="caution">
    <text evidence="2">The sequence shown here is derived from an EMBL/GenBank/DDBJ whole genome shotgun (WGS) entry which is preliminary data.</text>
</comment>
<dbReference type="Proteomes" id="UP001159363">
    <property type="component" value="Chromosome X"/>
</dbReference>
<sequence>MAWAATFNAAAYTSTCPSCRISTDWWRERAADGTVLSRIITANNPSRQSDHNVFREVSGSTGCLFTNESMMQQEARFVLQDDNWTNWKHSLQNLMREEHMVPIPFMFLNCDLANGFVNNCVICYKPTDNITIDEELFSSSCRCPFTQYMSNKPDMFGVKYWLAVDAKHQNILNGFPYLGKDATRPADRHLGEHVVLRLTELFFDKGINVTTDSYFTSGSLVNELKKRKTSLVGTLNRARREVQSSVNDMVLTSYQGKVTKNVLVLNTIHTGVDIDQQTVKKVPETIKFYNGTTYGGDVVDQMARKYTMRAMGYRWPVNVFYNILDLACINAHKEEHEKK</sequence>